<gene>
    <name evidence="8" type="ORF">OB2597_20411</name>
</gene>
<dbReference type="Proteomes" id="UP000004318">
    <property type="component" value="Unassembled WGS sequence"/>
</dbReference>
<keyword evidence="6" id="KW-0560">Oxidoreductase</keyword>
<dbReference type="EMBL" id="AAMO01000009">
    <property type="protein sequence ID" value="EAQ02025.1"/>
    <property type="molecule type" value="Genomic_DNA"/>
</dbReference>
<evidence type="ECO:0000256" key="7">
    <source>
        <dbReference type="ARBA" id="ARBA00023033"/>
    </source>
</evidence>
<dbReference type="InterPro" id="IPR050775">
    <property type="entry name" value="FAD-binding_Monooxygenases"/>
</dbReference>
<evidence type="ECO:0000256" key="3">
    <source>
        <dbReference type="ARBA" id="ARBA00022630"/>
    </source>
</evidence>
<keyword evidence="4" id="KW-0274">FAD</keyword>
<dbReference type="STRING" id="252305.OB2597_20411"/>
<accession>A3U142</accession>
<sequence length="531" mass="59337">MYALHKMRERGLKTQAIEAGGGVGGTWYWNRYPGARCDVMTIDYSYSFSNEIQQEWTWTERFCSQSEILEYANYVARKLDLFRDIKFDTRASSVEYDDAKRRWRIETEQGDVYDAKYCILSTGPLSVPKGVDIPGADDFQGELYLSARWPHEKVELDGKRIGVIGTGSSGVQIVSVVAHQASHLHVFQRTPSFSLPMRNAKMDPEYVAQIKKHYPAMREVTRMTFSGGTRPASSRPLFSVPVDERNAMLEEAWKTAGHNLLGIFSDLLLYKEANDVVADFVRGKIGEIVKDPDVAEKLKPKSEPIFARRPCLDTNYYEVFNKDNVTLVDCLSTPIERITPRGVIVAGEEIELDVIIAATGFDALTGALLSIDIKGKQGASLKEKWAEGARSYLGMAIQGFPNLFTTAAVNGPSALANFILLNEQNVNWINDLLDYMDANGFDTVEATEEAENKWLDRIALLASRSLMPKANTWYTGTNIPGKPRTFPMYAGGLGRYTEDCQLVAQNGYEGFDFYSEASPEAEAELAEEEAS</sequence>
<evidence type="ECO:0000256" key="6">
    <source>
        <dbReference type="ARBA" id="ARBA00023002"/>
    </source>
</evidence>
<evidence type="ECO:0000256" key="1">
    <source>
        <dbReference type="ARBA" id="ARBA00001974"/>
    </source>
</evidence>
<comment type="cofactor">
    <cofactor evidence="1">
        <name>FAD</name>
        <dbReference type="ChEBI" id="CHEBI:57692"/>
    </cofactor>
</comment>
<protein>
    <submittedName>
        <fullName evidence="8">Steroid monooxygenase</fullName>
    </submittedName>
</protein>
<dbReference type="Pfam" id="PF13738">
    <property type="entry name" value="Pyr_redox_3"/>
    <property type="match status" value="1"/>
</dbReference>
<evidence type="ECO:0000256" key="5">
    <source>
        <dbReference type="ARBA" id="ARBA00022857"/>
    </source>
</evidence>
<keyword evidence="9" id="KW-1185">Reference proteome</keyword>
<dbReference type="InterPro" id="IPR036188">
    <property type="entry name" value="FAD/NAD-bd_sf"/>
</dbReference>
<comment type="similarity">
    <text evidence="2">Belongs to the FAD-binding monooxygenase family.</text>
</comment>
<dbReference type="HOGENOM" id="CLU_006937_8_1_5"/>
<organism evidence="8 9">
    <name type="scientific">Pseudooceanicola batsensis (strain ATCC BAA-863 / DSM 15984 / KCTC 12145 / HTCC2597)</name>
    <name type="common">Oceanicola batsensis</name>
    <dbReference type="NCBI Taxonomy" id="252305"/>
    <lineage>
        <taxon>Bacteria</taxon>
        <taxon>Pseudomonadati</taxon>
        <taxon>Pseudomonadota</taxon>
        <taxon>Alphaproteobacteria</taxon>
        <taxon>Rhodobacterales</taxon>
        <taxon>Paracoccaceae</taxon>
        <taxon>Pseudooceanicola</taxon>
    </lineage>
</organism>
<evidence type="ECO:0000256" key="2">
    <source>
        <dbReference type="ARBA" id="ARBA00010139"/>
    </source>
</evidence>
<dbReference type="GO" id="GO:0004497">
    <property type="term" value="F:monooxygenase activity"/>
    <property type="evidence" value="ECO:0007669"/>
    <property type="project" value="UniProtKB-KW"/>
</dbReference>
<dbReference type="PANTHER" id="PTHR43098:SF3">
    <property type="entry name" value="L-ORNITHINE N(5)-MONOOXYGENASE-RELATED"/>
    <property type="match status" value="1"/>
</dbReference>
<keyword evidence="7 8" id="KW-0503">Monooxygenase</keyword>
<name>A3U142_PSEBH</name>
<evidence type="ECO:0000256" key="4">
    <source>
        <dbReference type="ARBA" id="ARBA00022827"/>
    </source>
</evidence>
<dbReference type="PANTHER" id="PTHR43098">
    <property type="entry name" value="L-ORNITHINE N(5)-MONOOXYGENASE-RELATED"/>
    <property type="match status" value="1"/>
</dbReference>
<comment type="caution">
    <text evidence="8">The sequence shown here is derived from an EMBL/GenBank/DDBJ whole genome shotgun (WGS) entry which is preliminary data.</text>
</comment>
<dbReference type="Gene3D" id="3.50.50.60">
    <property type="entry name" value="FAD/NAD(P)-binding domain"/>
    <property type="match status" value="2"/>
</dbReference>
<reference evidence="8" key="1">
    <citation type="journal article" date="2010" name="J. Bacteriol.">
        <title>Genome sequences of Oceanicola granulosus HTCC2516(T) and Oceanicola batsensis HTCC2597(TDelta).</title>
        <authorList>
            <person name="Thrash J.C."/>
            <person name="Cho J.C."/>
            <person name="Vergin K.L."/>
            <person name="Giovannoni S.J."/>
        </authorList>
    </citation>
    <scope>NUCLEOTIDE SEQUENCE [LARGE SCALE GENOMIC DNA]</scope>
    <source>
        <strain evidence="8">HTCC2597</strain>
    </source>
</reference>
<evidence type="ECO:0000313" key="9">
    <source>
        <dbReference type="Proteomes" id="UP000004318"/>
    </source>
</evidence>
<proteinExistence type="inferred from homology"/>
<evidence type="ECO:0000313" key="8">
    <source>
        <dbReference type="EMBL" id="EAQ02025.1"/>
    </source>
</evidence>
<dbReference type="SUPFAM" id="SSF51905">
    <property type="entry name" value="FAD/NAD(P)-binding domain"/>
    <property type="match status" value="2"/>
</dbReference>
<dbReference type="AlphaFoldDB" id="A3U142"/>
<keyword evidence="5" id="KW-0521">NADP</keyword>
<keyword evidence="3" id="KW-0285">Flavoprotein</keyword>